<evidence type="ECO:0000313" key="2">
    <source>
        <dbReference type="EMBL" id="CAF1608486.1"/>
    </source>
</evidence>
<dbReference type="EMBL" id="CAJNOK010052507">
    <property type="protein sequence ID" value="CAF1608486.1"/>
    <property type="molecule type" value="Genomic_DNA"/>
</dbReference>
<protein>
    <recommendedName>
        <fullName evidence="5">Lipoprotein</fullName>
    </recommendedName>
</protein>
<reference evidence="2" key="1">
    <citation type="submission" date="2021-02" db="EMBL/GenBank/DDBJ databases">
        <authorList>
            <person name="Nowell W R."/>
        </authorList>
    </citation>
    <scope>NUCLEOTIDE SEQUENCE</scope>
</reference>
<dbReference type="AlphaFoldDB" id="A0A8S2G1F9"/>
<proteinExistence type="predicted"/>
<comment type="caution">
    <text evidence="2">The sequence shown here is derived from an EMBL/GenBank/DDBJ whole genome shotgun (WGS) entry which is preliminary data.</text>
</comment>
<evidence type="ECO:0000313" key="3">
    <source>
        <dbReference type="EMBL" id="CAF4420999.1"/>
    </source>
</evidence>
<evidence type="ECO:0000256" key="1">
    <source>
        <dbReference type="SAM" id="SignalP"/>
    </source>
</evidence>
<gene>
    <name evidence="2" type="ORF">OVA965_LOCUS42518</name>
    <name evidence="3" type="ORF">TMI583_LOCUS44454</name>
</gene>
<dbReference type="PROSITE" id="PS51257">
    <property type="entry name" value="PROKAR_LIPOPROTEIN"/>
    <property type="match status" value="1"/>
</dbReference>
<name>A0A8S2G1F9_9BILA</name>
<feature type="non-terminal residue" evidence="2">
    <location>
        <position position="230"/>
    </location>
</feature>
<evidence type="ECO:0008006" key="5">
    <source>
        <dbReference type="Google" id="ProtNLM"/>
    </source>
</evidence>
<sequence>MKKLLPLLLVILSACSHPASQKKAAGKVVIKEIKKALVDSARNSTKNHIPEFPADTIYPVRILTETVFHDDEVKNQDAGLSWVGIFKTDSSYYLAPFHINIKRVRDDIMDDKKGPKTGWEVKTGNKDTSILLIGGLQTLQPHSIASLIKPGTQIMVGKVLTLTIAGFEYKVYATGDKKNLTSPEDHIFKNYKVFIDANINGKNYHQLLVSADESEYEMSVLFASDIDGDG</sequence>
<feature type="chain" id="PRO_5036273550" description="Lipoprotein" evidence="1">
    <location>
        <begin position="22"/>
        <end position="230"/>
    </location>
</feature>
<evidence type="ECO:0000313" key="4">
    <source>
        <dbReference type="Proteomes" id="UP000677228"/>
    </source>
</evidence>
<feature type="signal peptide" evidence="1">
    <location>
        <begin position="1"/>
        <end position="21"/>
    </location>
</feature>
<dbReference type="EMBL" id="CAJOBA010076616">
    <property type="protein sequence ID" value="CAF4420999.1"/>
    <property type="molecule type" value="Genomic_DNA"/>
</dbReference>
<dbReference type="Proteomes" id="UP000682733">
    <property type="component" value="Unassembled WGS sequence"/>
</dbReference>
<dbReference type="Proteomes" id="UP000677228">
    <property type="component" value="Unassembled WGS sequence"/>
</dbReference>
<keyword evidence="1" id="KW-0732">Signal</keyword>
<organism evidence="2 4">
    <name type="scientific">Didymodactylos carnosus</name>
    <dbReference type="NCBI Taxonomy" id="1234261"/>
    <lineage>
        <taxon>Eukaryota</taxon>
        <taxon>Metazoa</taxon>
        <taxon>Spiralia</taxon>
        <taxon>Gnathifera</taxon>
        <taxon>Rotifera</taxon>
        <taxon>Eurotatoria</taxon>
        <taxon>Bdelloidea</taxon>
        <taxon>Philodinida</taxon>
        <taxon>Philodinidae</taxon>
        <taxon>Didymodactylos</taxon>
    </lineage>
</organism>
<accession>A0A8S2G1F9</accession>